<evidence type="ECO:0000313" key="2">
    <source>
        <dbReference type="Proteomes" id="UP000005835"/>
    </source>
</evidence>
<comment type="caution">
    <text evidence="1">The sequence shown here is derived from an EMBL/GenBank/DDBJ whole genome shotgun (WGS) entry which is preliminary data.</text>
</comment>
<reference evidence="1 2" key="1">
    <citation type="submission" date="2012-05" db="EMBL/GenBank/DDBJ databases">
        <title>The Genome Sequence of Sutterella wadsworthensis 2_1_59BFAA.</title>
        <authorList>
            <consortium name="The Broad Institute Genome Sequencing Platform"/>
            <person name="Earl A."/>
            <person name="Ward D."/>
            <person name="Feldgarden M."/>
            <person name="Gevers D."/>
            <person name="Daigneault M."/>
            <person name="Strauss J."/>
            <person name="Allen-Vercoe E."/>
            <person name="Walker B."/>
            <person name="Young S.K."/>
            <person name="Zeng Q."/>
            <person name="Gargeya S."/>
            <person name="Fitzgerald M."/>
            <person name="Haas B."/>
            <person name="Abouelleil A."/>
            <person name="Alvarado L."/>
            <person name="Arachchi H.M."/>
            <person name="Berlin A.M."/>
            <person name="Chapman S.B."/>
            <person name="Goldberg J."/>
            <person name="Griggs A."/>
            <person name="Gujja S."/>
            <person name="Hansen M."/>
            <person name="Howarth C."/>
            <person name="Imamovic A."/>
            <person name="Larimer J."/>
            <person name="McCowen C."/>
            <person name="Montmayeur A."/>
            <person name="Murphy C."/>
            <person name="Neiman D."/>
            <person name="Pearson M."/>
            <person name="Priest M."/>
            <person name="Roberts A."/>
            <person name="Saif S."/>
            <person name="Shea T."/>
            <person name="Sisk P."/>
            <person name="Sykes S."/>
            <person name="Wortman J."/>
            <person name="Nusbaum C."/>
            <person name="Birren B."/>
        </authorList>
    </citation>
    <scope>NUCLEOTIDE SEQUENCE [LARGE SCALE GENOMIC DNA]</scope>
    <source>
        <strain evidence="1 2">2_1_59BFAA</strain>
    </source>
</reference>
<dbReference type="HOGENOM" id="CLU_2412086_0_0_4"/>
<dbReference type="STRING" id="742823.HMPREF9465_02011"/>
<gene>
    <name evidence="1" type="ORF">HMPREF9465_02011</name>
</gene>
<proteinExistence type="predicted"/>
<sequence length="92" mass="10637">MAEPEEIVIEPTRKFQGKFSSSLAARAELFYALRKMSDEDYHAGRRVTVNCLYREGYELVYKTASYRIGGKPRPERSWEVMSTEIAEAIKRA</sequence>
<dbReference type="eggNOG" id="ENOG5030YFF">
    <property type="taxonomic scope" value="Bacteria"/>
</dbReference>
<dbReference type="PATRIC" id="fig|742823.3.peg.2009"/>
<accession>K1KF82</accession>
<name>K1KF82_9BURK</name>
<dbReference type="RefSeq" id="WP_005436697.1">
    <property type="nucleotide sequence ID" value="NZ_JH815520.1"/>
</dbReference>
<dbReference type="EMBL" id="ADMG01000044">
    <property type="protein sequence ID" value="EKB30399.1"/>
    <property type="molecule type" value="Genomic_DNA"/>
</dbReference>
<protein>
    <submittedName>
        <fullName evidence="1">Uncharacterized protein</fullName>
    </submittedName>
</protein>
<organism evidence="1 2">
    <name type="scientific">Sutterella wadsworthensis 2_1_59BFAA</name>
    <dbReference type="NCBI Taxonomy" id="742823"/>
    <lineage>
        <taxon>Bacteria</taxon>
        <taxon>Pseudomonadati</taxon>
        <taxon>Pseudomonadota</taxon>
        <taxon>Betaproteobacteria</taxon>
        <taxon>Burkholderiales</taxon>
        <taxon>Sutterellaceae</taxon>
        <taxon>Sutterella</taxon>
    </lineage>
</organism>
<dbReference type="AlphaFoldDB" id="K1KF82"/>
<keyword evidence="2" id="KW-1185">Reference proteome</keyword>
<evidence type="ECO:0000313" key="1">
    <source>
        <dbReference type="EMBL" id="EKB30399.1"/>
    </source>
</evidence>
<dbReference type="Proteomes" id="UP000005835">
    <property type="component" value="Unassembled WGS sequence"/>
</dbReference>